<comment type="caution">
    <text evidence="1">The sequence shown here is derived from an EMBL/GenBank/DDBJ whole genome shotgun (WGS) entry which is preliminary data.</text>
</comment>
<protein>
    <submittedName>
        <fullName evidence="1">Uncharacterized protein</fullName>
    </submittedName>
</protein>
<sequence length="311" mass="35560">MEDDTWSFGLSTSSSRSYQSVLKSLSDLCIDFEEIEEEDDDDDLRTEYQCPYCTDDFDLVELCFHVEVEHYLEAKSGFFLLIYCRPSFDAIFIENGIVIQQRLELLTIAQFVIQFSANDFEHSPLDYDIGFHPISLTLNLMYALFVSPRLEPMSASLTRDYSLQKLKLRKGESHSNSTFLKKELEDGYWQALFSGSSPVVSSSNLAPDPLLSFLCNVPPAEKNESAQPSLSSKVTVEEKNSDVKLLERNDHLSPLSDEEHMEKARRSLNRECYVEYTFSNRARLDAALNCIPQLYVIHEARSEPEFQSSCA</sequence>
<gene>
    <name evidence="1" type="ORF">D5086_005330</name>
</gene>
<proteinExistence type="predicted"/>
<evidence type="ECO:0000313" key="2">
    <source>
        <dbReference type="Proteomes" id="UP000309997"/>
    </source>
</evidence>
<dbReference type="Proteomes" id="UP000309997">
    <property type="component" value="Unassembled WGS sequence"/>
</dbReference>
<evidence type="ECO:0000313" key="1">
    <source>
        <dbReference type="EMBL" id="KAL3604471.1"/>
    </source>
</evidence>
<reference evidence="1 2" key="1">
    <citation type="journal article" date="2024" name="Plant Biotechnol. J.">
        <title>Genome and CRISPR/Cas9 system of a widespread forest tree (Populus alba) in the world.</title>
        <authorList>
            <person name="Liu Y.J."/>
            <person name="Jiang P.F."/>
            <person name="Han X.M."/>
            <person name="Li X.Y."/>
            <person name="Wang H.M."/>
            <person name="Wang Y.J."/>
            <person name="Wang X.X."/>
            <person name="Zeng Q.Y."/>
        </authorList>
    </citation>
    <scope>NUCLEOTIDE SEQUENCE [LARGE SCALE GENOMIC DNA]</scope>
    <source>
        <strain evidence="2">cv. PAL-ZL1</strain>
    </source>
</reference>
<dbReference type="EMBL" id="RCHU02000002">
    <property type="protein sequence ID" value="KAL3604471.1"/>
    <property type="molecule type" value="Genomic_DNA"/>
</dbReference>
<organism evidence="1 2">
    <name type="scientific">Populus alba</name>
    <name type="common">White poplar</name>
    <dbReference type="NCBI Taxonomy" id="43335"/>
    <lineage>
        <taxon>Eukaryota</taxon>
        <taxon>Viridiplantae</taxon>
        <taxon>Streptophyta</taxon>
        <taxon>Embryophyta</taxon>
        <taxon>Tracheophyta</taxon>
        <taxon>Spermatophyta</taxon>
        <taxon>Magnoliopsida</taxon>
        <taxon>eudicotyledons</taxon>
        <taxon>Gunneridae</taxon>
        <taxon>Pentapetalae</taxon>
        <taxon>rosids</taxon>
        <taxon>fabids</taxon>
        <taxon>Malpighiales</taxon>
        <taxon>Salicaceae</taxon>
        <taxon>Saliceae</taxon>
        <taxon>Populus</taxon>
    </lineage>
</organism>
<name>A0ACC4CSY4_POPAL</name>
<accession>A0ACC4CSY4</accession>
<keyword evidence="2" id="KW-1185">Reference proteome</keyword>